<dbReference type="PROSITE" id="PS51192">
    <property type="entry name" value="HELICASE_ATP_BIND_1"/>
    <property type="match status" value="1"/>
</dbReference>
<evidence type="ECO:0000256" key="1">
    <source>
        <dbReference type="ARBA" id="ARBA00004123"/>
    </source>
</evidence>
<dbReference type="GO" id="GO:0003676">
    <property type="term" value="F:nucleic acid binding"/>
    <property type="evidence" value="ECO:0007669"/>
    <property type="project" value="InterPro"/>
</dbReference>
<dbReference type="GO" id="GO:0005524">
    <property type="term" value="F:ATP binding"/>
    <property type="evidence" value="ECO:0007669"/>
    <property type="project" value="UniProtKB-KW"/>
</dbReference>
<evidence type="ECO:0000256" key="4">
    <source>
        <dbReference type="ARBA" id="ARBA00022801"/>
    </source>
</evidence>
<keyword evidence="4" id="KW-0378">Hydrolase</keyword>
<evidence type="ECO:0000256" key="3">
    <source>
        <dbReference type="ARBA" id="ARBA00022763"/>
    </source>
</evidence>
<feature type="domain" description="Helicase C-terminal" evidence="12">
    <location>
        <begin position="478"/>
        <end position="666"/>
    </location>
</feature>
<sequence>MNSHNKNNIESTTSTPKRRRLGTGRIIRASQIMSNKNDLSDNCTSLRWKHTSRNITLVEGCDSPPLPCNQVEYLSDSGNNTSKDIPCSPGIFEPSFVKDGESWKSLVISCNKPALSSQVVNEIDDISDDMFQSKLEQESSQQNHIDDEILTSRCEKHFRDEINDGFEAINQSINVIKNDRDCFIETKDSFLLDIDECMTDTLTQPYQINQAAKSGNSGENNVPKDNFYQLPKITKSLFKTYRNIEKLYDWQEECLNLDAIHERRNLIYALPTSGGKTLVAEILMLREVMNRKHNALFVLPFVAIVQEKIWSLSPFAVQLDFLVEEYAAGKGHIPPKKRRKKNSIYIATIEKGLALIRSLIELDRLDEIGLIVVDELHLIGEEGRGGTLETLLTTVIFANKGIQIVGMSATIGNLNEIAQFLQADVFQREFRPVELMEYVKLGNVLNRIVWNENGMELVPDRELKYDYTAAATSLDPDYLGGLVSEVVPGASCLVFCPTKKNCENVASLLCKLQRKEMLSHRAEERSAVARALCAEGGVALARLVRCGVAFHHAGLSADERALLESAFRSGTVSVLCCTSTLAAGVNLPARRVIVRAPRVGRQSLSLAAYRQMAGRAGRAGVCDAGESIIICAEREWAELRSVLCGRLAAARSVLADRLPALLLAGAALRLARDRPALRRLLRCTLLAVTHTHTMDIQQCCDDAIRSLLQSGALEVVNKSSRVESGDDNQNNSCYVFNDSELVVTKLGRAAIKGCMDLTVAKQFLSDLAVASRSLVLMGSLHLLYLVTPHDAAGVRPDYRHYYSLYRNLDEEGVQTAKILGITEMNAIRMMTGKPITNVPEIVLCRFYIALMLHDLCKQVPFPEVAEKYCIPRGTVQMVMGSAAAFASCAVRLCEELGDWAFRALLADLAPRLQHCAAPELHQLMELPAVRKARAMQLMRAGYKRIEDLAKASADDLVSSISHLSRTAASHLISAARMMLIEKVENLRAEAEDVMEELVVK</sequence>
<keyword evidence="2" id="KW-0547">Nucleotide-binding</keyword>
<dbReference type="InterPro" id="IPR001650">
    <property type="entry name" value="Helicase_C-like"/>
</dbReference>
<keyword evidence="3" id="KW-0227">DNA damage</keyword>
<dbReference type="InterPro" id="IPR046931">
    <property type="entry name" value="HTH_61"/>
</dbReference>
<evidence type="ECO:0000313" key="14">
    <source>
        <dbReference type="Proteomes" id="UP000691718"/>
    </source>
</evidence>
<comment type="caution">
    <text evidence="13">The sequence shown here is derived from an EMBL/GenBank/DDBJ whole genome shotgun (WGS) entry which is preliminary data.</text>
</comment>
<evidence type="ECO:0000259" key="12">
    <source>
        <dbReference type="PROSITE" id="PS51194"/>
    </source>
</evidence>
<dbReference type="CDD" id="cd18795">
    <property type="entry name" value="SF2_C_Ski2"/>
    <property type="match status" value="1"/>
</dbReference>
<evidence type="ECO:0000256" key="9">
    <source>
        <dbReference type="ARBA" id="ARBA00048988"/>
    </source>
</evidence>
<dbReference type="GO" id="GO:0043138">
    <property type="term" value="F:3'-5' DNA helicase activity"/>
    <property type="evidence" value="ECO:0007669"/>
    <property type="project" value="UniProtKB-EC"/>
</dbReference>
<evidence type="ECO:0000256" key="7">
    <source>
        <dbReference type="ARBA" id="ARBA00023204"/>
    </source>
</evidence>
<evidence type="ECO:0000256" key="6">
    <source>
        <dbReference type="ARBA" id="ARBA00022840"/>
    </source>
</evidence>
<dbReference type="EMBL" id="CAJQZP010001128">
    <property type="protein sequence ID" value="CAG5019053.1"/>
    <property type="molecule type" value="Genomic_DNA"/>
</dbReference>
<evidence type="ECO:0000313" key="13">
    <source>
        <dbReference type="EMBL" id="CAG5019053.1"/>
    </source>
</evidence>
<dbReference type="InterPro" id="IPR050474">
    <property type="entry name" value="Hel308_SKI2-like"/>
</dbReference>
<evidence type="ECO:0000256" key="10">
    <source>
        <dbReference type="SAM" id="MobiDB-lite"/>
    </source>
</evidence>
<organism evidence="13 14">
    <name type="scientific">Parnassius apollo</name>
    <name type="common">Apollo butterfly</name>
    <name type="synonym">Papilio apollo</name>
    <dbReference type="NCBI Taxonomy" id="110799"/>
    <lineage>
        <taxon>Eukaryota</taxon>
        <taxon>Metazoa</taxon>
        <taxon>Ecdysozoa</taxon>
        <taxon>Arthropoda</taxon>
        <taxon>Hexapoda</taxon>
        <taxon>Insecta</taxon>
        <taxon>Pterygota</taxon>
        <taxon>Neoptera</taxon>
        <taxon>Endopterygota</taxon>
        <taxon>Lepidoptera</taxon>
        <taxon>Glossata</taxon>
        <taxon>Ditrysia</taxon>
        <taxon>Papilionoidea</taxon>
        <taxon>Papilionidae</taxon>
        <taxon>Parnassiinae</taxon>
        <taxon>Parnassini</taxon>
        <taxon>Parnassius</taxon>
        <taxon>Parnassius</taxon>
    </lineage>
</organism>
<dbReference type="GO" id="GO:0016787">
    <property type="term" value="F:hydrolase activity"/>
    <property type="evidence" value="ECO:0007669"/>
    <property type="project" value="UniProtKB-KW"/>
</dbReference>
<dbReference type="PROSITE" id="PS51194">
    <property type="entry name" value="HELICASE_CTER"/>
    <property type="match status" value="1"/>
</dbReference>
<keyword evidence="6" id="KW-0067">ATP-binding</keyword>
<gene>
    <name evidence="13" type="ORF">PAPOLLO_LOCUS16977</name>
</gene>
<accession>A0A8S3XJR1</accession>
<dbReference type="GO" id="GO:0005634">
    <property type="term" value="C:nucleus"/>
    <property type="evidence" value="ECO:0007669"/>
    <property type="project" value="UniProtKB-SubCell"/>
</dbReference>
<dbReference type="InterPro" id="IPR014001">
    <property type="entry name" value="Helicase_ATP-bd"/>
</dbReference>
<dbReference type="Proteomes" id="UP000691718">
    <property type="component" value="Unassembled WGS sequence"/>
</dbReference>
<evidence type="ECO:0000259" key="11">
    <source>
        <dbReference type="PROSITE" id="PS51192"/>
    </source>
</evidence>
<dbReference type="SMART" id="SM00487">
    <property type="entry name" value="DEXDc"/>
    <property type="match status" value="1"/>
</dbReference>
<name>A0A8S3XJR1_PARAO</name>
<comment type="subcellular location">
    <subcellularLocation>
        <location evidence="1">Nucleus</location>
    </subcellularLocation>
</comment>
<dbReference type="PANTHER" id="PTHR47961">
    <property type="entry name" value="DNA POLYMERASE THETA, PUTATIVE (AFU_ORTHOLOGUE AFUA_1G05260)-RELATED"/>
    <property type="match status" value="1"/>
</dbReference>
<keyword evidence="14" id="KW-1185">Reference proteome</keyword>
<reference evidence="13" key="1">
    <citation type="submission" date="2021-04" db="EMBL/GenBank/DDBJ databases">
        <authorList>
            <person name="Tunstrom K."/>
        </authorList>
    </citation>
    <scope>NUCLEOTIDE SEQUENCE</scope>
</reference>
<comment type="catalytic activity">
    <reaction evidence="9">
        <text>ATP + H2O = ADP + phosphate + H(+)</text>
        <dbReference type="Rhea" id="RHEA:13065"/>
        <dbReference type="ChEBI" id="CHEBI:15377"/>
        <dbReference type="ChEBI" id="CHEBI:15378"/>
        <dbReference type="ChEBI" id="CHEBI:30616"/>
        <dbReference type="ChEBI" id="CHEBI:43474"/>
        <dbReference type="ChEBI" id="CHEBI:456216"/>
        <dbReference type="EC" id="5.6.2.4"/>
    </reaction>
</comment>
<dbReference type="FunFam" id="3.40.50.300:FF:000813">
    <property type="entry name" value="helicase POLQ-like isoform X1"/>
    <property type="match status" value="1"/>
</dbReference>
<dbReference type="InterPro" id="IPR048960">
    <property type="entry name" value="POLQ-like_helical"/>
</dbReference>
<proteinExistence type="predicted"/>
<keyword evidence="7" id="KW-0234">DNA repair</keyword>
<evidence type="ECO:0000256" key="5">
    <source>
        <dbReference type="ARBA" id="ARBA00022806"/>
    </source>
</evidence>
<dbReference type="Pfam" id="PF21099">
    <property type="entry name" value="POLQ_helical"/>
    <property type="match status" value="1"/>
</dbReference>
<dbReference type="Pfam" id="PF00271">
    <property type="entry name" value="Helicase_C"/>
    <property type="match status" value="1"/>
</dbReference>
<evidence type="ECO:0000256" key="2">
    <source>
        <dbReference type="ARBA" id="ARBA00022741"/>
    </source>
</evidence>
<dbReference type="Pfam" id="PF00270">
    <property type="entry name" value="DEAD"/>
    <property type="match status" value="1"/>
</dbReference>
<dbReference type="AlphaFoldDB" id="A0A8S3XJR1"/>
<dbReference type="GO" id="GO:0006302">
    <property type="term" value="P:double-strand break repair"/>
    <property type="evidence" value="ECO:0007669"/>
    <property type="project" value="UniProtKB-ARBA"/>
</dbReference>
<evidence type="ECO:0000256" key="8">
    <source>
        <dbReference type="ARBA" id="ARBA00023242"/>
    </source>
</evidence>
<dbReference type="CDD" id="cd18026">
    <property type="entry name" value="DEXHc_POLQ-like"/>
    <property type="match status" value="1"/>
</dbReference>
<feature type="compositionally biased region" description="Polar residues" evidence="10">
    <location>
        <begin position="1"/>
        <end position="15"/>
    </location>
</feature>
<dbReference type="OrthoDB" id="2320933at2759"/>
<keyword evidence="5" id="KW-0347">Helicase</keyword>
<dbReference type="Pfam" id="PF20470">
    <property type="entry name" value="HTH_61"/>
    <property type="match status" value="1"/>
</dbReference>
<keyword evidence="8" id="KW-0539">Nucleus</keyword>
<protein>
    <submittedName>
        <fullName evidence="13">(apollo) hypothetical protein</fullName>
    </submittedName>
</protein>
<dbReference type="InterPro" id="IPR011545">
    <property type="entry name" value="DEAD/DEAH_box_helicase_dom"/>
</dbReference>
<feature type="domain" description="Helicase ATP-binding" evidence="11">
    <location>
        <begin position="257"/>
        <end position="429"/>
    </location>
</feature>
<feature type="region of interest" description="Disordered" evidence="10">
    <location>
        <begin position="1"/>
        <end position="23"/>
    </location>
</feature>
<dbReference type="SMART" id="SM00490">
    <property type="entry name" value="HELICc"/>
    <property type="match status" value="1"/>
</dbReference>
<dbReference type="PANTHER" id="PTHR47961:SF12">
    <property type="entry name" value="HELICASE POLQ-LIKE"/>
    <property type="match status" value="1"/>
</dbReference>